<dbReference type="PANTHER" id="PTHR44520:SF2">
    <property type="entry name" value="RESPONSE REGULATOR RCP1"/>
    <property type="match status" value="1"/>
</dbReference>
<evidence type="ECO:0000313" key="4">
    <source>
        <dbReference type="Proteomes" id="UP001600107"/>
    </source>
</evidence>
<sequence length="105" mass="12062">MNPFFSPQIALEELKKNCTENKNLPDAILLDLNMTVTDGWQFLDEFNYLSIKKEIPIFIITSSIDPVDIEMSKKNKRVKSYIMKPINAEKLQAASLLIGKKQFPD</sequence>
<dbReference type="PROSITE" id="PS50110">
    <property type="entry name" value="RESPONSE_REGULATORY"/>
    <property type="match status" value="1"/>
</dbReference>
<dbReference type="InterPro" id="IPR001789">
    <property type="entry name" value="Sig_transdc_resp-reg_receiver"/>
</dbReference>
<dbReference type="InterPro" id="IPR011006">
    <property type="entry name" value="CheY-like_superfamily"/>
</dbReference>
<keyword evidence="4" id="KW-1185">Reference proteome</keyword>
<dbReference type="EMBL" id="JBHZPY010000002">
    <property type="protein sequence ID" value="MFE3870335.1"/>
    <property type="molecule type" value="Genomic_DNA"/>
</dbReference>
<name>A0ABW6I3D8_9FLAO</name>
<dbReference type="InterPro" id="IPR052893">
    <property type="entry name" value="TCS_response_regulator"/>
</dbReference>
<evidence type="ECO:0000256" key="1">
    <source>
        <dbReference type="PROSITE-ProRule" id="PRU00169"/>
    </source>
</evidence>
<evidence type="ECO:0000259" key="2">
    <source>
        <dbReference type="PROSITE" id="PS50110"/>
    </source>
</evidence>
<dbReference type="Pfam" id="PF00072">
    <property type="entry name" value="Response_reg"/>
    <property type="match status" value="1"/>
</dbReference>
<protein>
    <submittedName>
        <fullName evidence="3">Response regulator</fullName>
    </submittedName>
</protein>
<gene>
    <name evidence="3" type="ORF">ACFX5F_03780</name>
</gene>
<organism evidence="3 4">
    <name type="scientific">Flavobacterium zhoui</name>
    <dbReference type="NCBI Taxonomy" id="3230414"/>
    <lineage>
        <taxon>Bacteria</taxon>
        <taxon>Pseudomonadati</taxon>
        <taxon>Bacteroidota</taxon>
        <taxon>Flavobacteriia</taxon>
        <taxon>Flavobacteriales</taxon>
        <taxon>Flavobacteriaceae</taxon>
        <taxon>Flavobacterium</taxon>
    </lineage>
</organism>
<keyword evidence="1" id="KW-0597">Phosphoprotein</keyword>
<feature type="domain" description="Response regulatory" evidence="2">
    <location>
        <begin position="1"/>
        <end position="99"/>
    </location>
</feature>
<dbReference type="RefSeq" id="WP_379850403.1">
    <property type="nucleotide sequence ID" value="NZ_JBHZPY010000002.1"/>
</dbReference>
<dbReference type="SUPFAM" id="SSF52172">
    <property type="entry name" value="CheY-like"/>
    <property type="match status" value="1"/>
</dbReference>
<accession>A0ABW6I3D8</accession>
<evidence type="ECO:0000313" key="3">
    <source>
        <dbReference type="EMBL" id="MFE3870335.1"/>
    </source>
</evidence>
<proteinExistence type="predicted"/>
<dbReference type="Gene3D" id="3.40.50.2300">
    <property type="match status" value="1"/>
</dbReference>
<dbReference type="PANTHER" id="PTHR44520">
    <property type="entry name" value="RESPONSE REGULATOR RCP1-RELATED"/>
    <property type="match status" value="1"/>
</dbReference>
<comment type="caution">
    <text evidence="3">The sequence shown here is derived from an EMBL/GenBank/DDBJ whole genome shotgun (WGS) entry which is preliminary data.</text>
</comment>
<feature type="modified residue" description="4-aspartylphosphate" evidence="1">
    <location>
        <position position="31"/>
    </location>
</feature>
<reference evidence="3 4" key="1">
    <citation type="submission" date="2024-06" db="EMBL/GenBank/DDBJ databases">
        <title>Flavobacterium spp. isolated from glacier.</title>
        <authorList>
            <person name="Han D."/>
        </authorList>
    </citation>
    <scope>NUCLEOTIDE SEQUENCE [LARGE SCALE GENOMIC DNA]</scope>
    <source>
        <strain evidence="3 4">ZS1P70</strain>
    </source>
</reference>
<dbReference type="Proteomes" id="UP001600107">
    <property type="component" value="Unassembled WGS sequence"/>
</dbReference>